<dbReference type="Proteomes" id="UP000250266">
    <property type="component" value="Unassembled WGS sequence"/>
</dbReference>
<proteinExistence type="predicted"/>
<evidence type="ECO:0008006" key="4">
    <source>
        <dbReference type="Google" id="ProtNLM"/>
    </source>
</evidence>
<keyword evidence="1" id="KW-0472">Membrane</keyword>
<sequence length="69" mass="8138">MRAVCCLLSNLAFFGVFVLLLRRVVVGGFLRVFGVLKILWSYFSSYPVYSLLLCSGRWRMQEGRQELWW</sequence>
<keyword evidence="3" id="KW-1185">Reference proteome</keyword>
<protein>
    <recommendedName>
        <fullName evidence="4">Transmembrane protein</fullName>
    </recommendedName>
</protein>
<evidence type="ECO:0000256" key="1">
    <source>
        <dbReference type="SAM" id="Phobius"/>
    </source>
</evidence>
<feature type="transmembrane region" description="Helical" evidence="1">
    <location>
        <begin position="32"/>
        <end position="54"/>
    </location>
</feature>
<dbReference type="EMBL" id="KV744869">
    <property type="protein sequence ID" value="OCK83094.1"/>
    <property type="molecule type" value="Genomic_DNA"/>
</dbReference>
<organism evidence="2 3">
    <name type="scientific">Lepidopterella palustris CBS 459.81</name>
    <dbReference type="NCBI Taxonomy" id="1314670"/>
    <lineage>
        <taxon>Eukaryota</taxon>
        <taxon>Fungi</taxon>
        <taxon>Dikarya</taxon>
        <taxon>Ascomycota</taxon>
        <taxon>Pezizomycotina</taxon>
        <taxon>Dothideomycetes</taxon>
        <taxon>Pleosporomycetidae</taxon>
        <taxon>Mytilinidiales</taxon>
        <taxon>Argynnaceae</taxon>
        <taxon>Lepidopterella</taxon>
    </lineage>
</organism>
<reference evidence="2 3" key="1">
    <citation type="journal article" date="2016" name="Nat. Commun.">
        <title>Ectomycorrhizal ecology is imprinted in the genome of the dominant symbiotic fungus Cenococcum geophilum.</title>
        <authorList>
            <consortium name="DOE Joint Genome Institute"/>
            <person name="Peter M."/>
            <person name="Kohler A."/>
            <person name="Ohm R.A."/>
            <person name="Kuo A."/>
            <person name="Krutzmann J."/>
            <person name="Morin E."/>
            <person name="Arend M."/>
            <person name="Barry K.W."/>
            <person name="Binder M."/>
            <person name="Choi C."/>
            <person name="Clum A."/>
            <person name="Copeland A."/>
            <person name="Grisel N."/>
            <person name="Haridas S."/>
            <person name="Kipfer T."/>
            <person name="LaButti K."/>
            <person name="Lindquist E."/>
            <person name="Lipzen A."/>
            <person name="Maire R."/>
            <person name="Meier B."/>
            <person name="Mihaltcheva S."/>
            <person name="Molinier V."/>
            <person name="Murat C."/>
            <person name="Poggeler S."/>
            <person name="Quandt C.A."/>
            <person name="Sperisen C."/>
            <person name="Tritt A."/>
            <person name="Tisserant E."/>
            <person name="Crous P.W."/>
            <person name="Henrissat B."/>
            <person name="Nehls U."/>
            <person name="Egli S."/>
            <person name="Spatafora J.W."/>
            <person name="Grigoriev I.V."/>
            <person name="Martin F.M."/>
        </authorList>
    </citation>
    <scope>NUCLEOTIDE SEQUENCE [LARGE SCALE GENOMIC DNA]</scope>
    <source>
        <strain evidence="2 3">CBS 459.81</strain>
    </source>
</reference>
<gene>
    <name evidence="2" type="ORF">K432DRAFT_195374</name>
</gene>
<keyword evidence="1" id="KW-0812">Transmembrane</keyword>
<accession>A0A8E2EFY2</accession>
<dbReference type="AlphaFoldDB" id="A0A8E2EFY2"/>
<name>A0A8E2EFY2_9PEZI</name>
<evidence type="ECO:0000313" key="3">
    <source>
        <dbReference type="Proteomes" id="UP000250266"/>
    </source>
</evidence>
<evidence type="ECO:0000313" key="2">
    <source>
        <dbReference type="EMBL" id="OCK83094.1"/>
    </source>
</evidence>
<keyword evidence="1" id="KW-1133">Transmembrane helix</keyword>